<gene>
    <name evidence="1" type="ORF">NPIL_436711</name>
</gene>
<protein>
    <submittedName>
        <fullName evidence="1">Uncharacterized protein</fullName>
    </submittedName>
</protein>
<dbReference type="EMBL" id="BMAW01007850">
    <property type="protein sequence ID" value="GFT05724.1"/>
    <property type="molecule type" value="Genomic_DNA"/>
</dbReference>
<name>A0A8X6NCE5_NEPPI</name>
<evidence type="ECO:0000313" key="1">
    <source>
        <dbReference type="EMBL" id="GFT05724.1"/>
    </source>
</evidence>
<accession>A0A8X6NCE5</accession>
<keyword evidence="2" id="KW-1185">Reference proteome</keyword>
<dbReference type="Proteomes" id="UP000887013">
    <property type="component" value="Unassembled WGS sequence"/>
</dbReference>
<reference evidence="1" key="1">
    <citation type="submission" date="2020-08" db="EMBL/GenBank/DDBJ databases">
        <title>Multicomponent nature underlies the extraordinary mechanical properties of spider dragline silk.</title>
        <authorList>
            <person name="Kono N."/>
            <person name="Nakamura H."/>
            <person name="Mori M."/>
            <person name="Yoshida Y."/>
            <person name="Ohtoshi R."/>
            <person name="Malay A.D."/>
            <person name="Moran D.A.P."/>
            <person name="Tomita M."/>
            <person name="Numata K."/>
            <person name="Arakawa K."/>
        </authorList>
    </citation>
    <scope>NUCLEOTIDE SEQUENCE</scope>
</reference>
<proteinExistence type="predicted"/>
<comment type="caution">
    <text evidence="1">The sequence shown here is derived from an EMBL/GenBank/DDBJ whole genome shotgun (WGS) entry which is preliminary data.</text>
</comment>
<evidence type="ECO:0000313" key="2">
    <source>
        <dbReference type="Proteomes" id="UP000887013"/>
    </source>
</evidence>
<sequence>MSNGLCFVYRKPKKLSQQSRTIMRCLHYRRPRNFLIYDREFENPKEKQMEEQKIPYSGPIFPQNLLFLEKKSCINNSSVDTFRTFQVEWGGKILKPVISSGSQIPVIKSSIVSNCWILNGVALPKGIKHVSVFPPYFFTLSNTSHQH</sequence>
<organism evidence="1 2">
    <name type="scientific">Nephila pilipes</name>
    <name type="common">Giant wood spider</name>
    <name type="synonym">Nephila maculata</name>
    <dbReference type="NCBI Taxonomy" id="299642"/>
    <lineage>
        <taxon>Eukaryota</taxon>
        <taxon>Metazoa</taxon>
        <taxon>Ecdysozoa</taxon>
        <taxon>Arthropoda</taxon>
        <taxon>Chelicerata</taxon>
        <taxon>Arachnida</taxon>
        <taxon>Araneae</taxon>
        <taxon>Araneomorphae</taxon>
        <taxon>Entelegynae</taxon>
        <taxon>Araneoidea</taxon>
        <taxon>Nephilidae</taxon>
        <taxon>Nephila</taxon>
    </lineage>
</organism>
<dbReference type="AlphaFoldDB" id="A0A8X6NCE5"/>